<proteinExistence type="predicted"/>
<accession>A0A0B3RT92</accession>
<dbReference type="CDD" id="cd00085">
    <property type="entry name" value="HNHc"/>
    <property type="match status" value="1"/>
</dbReference>
<reference evidence="3 4" key="1">
    <citation type="submission" date="2014-10" db="EMBL/GenBank/DDBJ databases">
        <title>Genome sequence of Ponticoccus sp. strain UMTAT08 isolated from clonal culture of toxic dinoflagellate Alexandrium tamiyavanichii.</title>
        <authorList>
            <person name="Gan H.Y."/>
            <person name="Muhd D.-D."/>
            <person name="Mohd Noor M.E."/>
            <person name="Yeong Y.S."/>
            <person name="Usup G."/>
        </authorList>
    </citation>
    <scope>NUCLEOTIDE SEQUENCE [LARGE SCALE GENOMIC DNA]</scope>
    <source>
        <strain evidence="3 4">UMTAT08</strain>
    </source>
</reference>
<evidence type="ECO:0000259" key="2">
    <source>
        <dbReference type="SMART" id="SM00507"/>
    </source>
</evidence>
<dbReference type="GO" id="GO:0005829">
    <property type="term" value="C:cytosol"/>
    <property type="evidence" value="ECO:0007669"/>
    <property type="project" value="TreeGrafter"/>
</dbReference>
<feature type="region of interest" description="Disordered" evidence="1">
    <location>
        <begin position="1"/>
        <end position="32"/>
    </location>
</feature>
<name>A0A0B3RT92_9RHOB</name>
<evidence type="ECO:0000313" key="3">
    <source>
        <dbReference type="EMBL" id="KHQ51242.1"/>
    </source>
</evidence>
<dbReference type="RefSeq" id="WP_043145009.1">
    <property type="nucleotide sequence ID" value="NZ_JSUQ01000019.1"/>
</dbReference>
<comment type="caution">
    <text evidence="3">The sequence shown here is derived from an EMBL/GenBank/DDBJ whole genome shotgun (WGS) entry which is preliminary data.</text>
</comment>
<dbReference type="EMBL" id="JSUQ01000019">
    <property type="protein sequence ID" value="KHQ51242.1"/>
    <property type="molecule type" value="Genomic_DNA"/>
</dbReference>
<feature type="domain" description="HNH nuclease" evidence="2">
    <location>
        <begin position="46"/>
        <end position="106"/>
    </location>
</feature>
<sequence>MGRLAGRGLPGRLGCAPSRVTPAPERRAEPGGDAWRKWYSTARWARLRRKVLARDLWVCQATGVALVSGRTAPNAAVVDHIRPHRGNPALFWDERNLRAVCKQWHDSEKQRLEKRGLA</sequence>
<organism evidence="3 4">
    <name type="scientific">Mameliella alba</name>
    <dbReference type="NCBI Taxonomy" id="561184"/>
    <lineage>
        <taxon>Bacteria</taxon>
        <taxon>Pseudomonadati</taxon>
        <taxon>Pseudomonadota</taxon>
        <taxon>Alphaproteobacteria</taxon>
        <taxon>Rhodobacterales</taxon>
        <taxon>Roseobacteraceae</taxon>
        <taxon>Mameliella</taxon>
    </lineage>
</organism>
<dbReference type="PANTHER" id="PTHR41286:SF1">
    <property type="entry name" value="HNH NUCLEASE YAJD-RELATED"/>
    <property type="match status" value="1"/>
</dbReference>
<dbReference type="InterPro" id="IPR003615">
    <property type="entry name" value="HNH_nuc"/>
</dbReference>
<dbReference type="Proteomes" id="UP000030960">
    <property type="component" value="Unassembled WGS sequence"/>
</dbReference>
<dbReference type="AlphaFoldDB" id="A0A0B3RT92"/>
<evidence type="ECO:0000313" key="4">
    <source>
        <dbReference type="Proteomes" id="UP000030960"/>
    </source>
</evidence>
<gene>
    <name evidence="3" type="ORF">OA50_04275</name>
</gene>
<protein>
    <submittedName>
        <fullName evidence="3">Putative Phage-related Holin protein</fullName>
    </submittedName>
</protein>
<feature type="compositionally biased region" description="Low complexity" evidence="1">
    <location>
        <begin position="1"/>
        <end position="14"/>
    </location>
</feature>
<dbReference type="OrthoDB" id="5292295at2"/>
<dbReference type="PANTHER" id="PTHR41286">
    <property type="entry name" value="HNH NUCLEASE YAJD-RELATED"/>
    <property type="match status" value="1"/>
</dbReference>
<evidence type="ECO:0000256" key="1">
    <source>
        <dbReference type="SAM" id="MobiDB-lite"/>
    </source>
</evidence>
<keyword evidence="4" id="KW-1185">Reference proteome</keyword>
<dbReference type="SMART" id="SM00507">
    <property type="entry name" value="HNHc"/>
    <property type="match status" value="1"/>
</dbReference>